<evidence type="ECO:0000256" key="1">
    <source>
        <dbReference type="ARBA" id="ARBA00005801"/>
    </source>
</evidence>
<name>A0A6J4J1A0_9CHLR</name>
<accession>A0A6J4J1A0</accession>
<evidence type="ECO:0000313" key="4">
    <source>
        <dbReference type="EMBL" id="CAA9264251.1"/>
    </source>
</evidence>
<feature type="transmembrane region" description="Helical" evidence="2">
    <location>
        <begin position="37"/>
        <end position="56"/>
    </location>
</feature>
<feature type="transmembrane region" description="Helical" evidence="2">
    <location>
        <begin position="62"/>
        <end position="80"/>
    </location>
</feature>
<dbReference type="AlphaFoldDB" id="A0A6J4J1A0"/>
<dbReference type="Gene3D" id="1.20.120.1220">
    <property type="match status" value="1"/>
</dbReference>
<dbReference type="PANTHER" id="PTHR30487:SF0">
    <property type="entry name" value="PREPILIN LEADER PEPTIDASE_N-METHYLTRANSFERASE-RELATED"/>
    <property type="match status" value="1"/>
</dbReference>
<feature type="domain" description="Prepilin type IV endopeptidase peptidase" evidence="3">
    <location>
        <begin position="15"/>
        <end position="117"/>
    </location>
</feature>
<evidence type="ECO:0000256" key="2">
    <source>
        <dbReference type="SAM" id="Phobius"/>
    </source>
</evidence>
<dbReference type="Pfam" id="PF01478">
    <property type="entry name" value="Peptidase_A24"/>
    <property type="match status" value="1"/>
</dbReference>
<dbReference type="InterPro" id="IPR000045">
    <property type="entry name" value="Prepilin_IV_endopep_pep"/>
</dbReference>
<dbReference type="PANTHER" id="PTHR30487">
    <property type="entry name" value="TYPE 4 PREPILIN-LIKE PROTEINS LEADER PEPTIDE-PROCESSING ENZYME"/>
    <property type="match status" value="1"/>
</dbReference>
<keyword evidence="2" id="KW-1133">Transmembrane helix</keyword>
<protein>
    <recommendedName>
        <fullName evidence="3">Prepilin type IV endopeptidase peptidase domain-containing protein</fullName>
    </recommendedName>
</protein>
<keyword evidence="2" id="KW-0812">Transmembrane</keyword>
<dbReference type="GO" id="GO:0006465">
    <property type="term" value="P:signal peptide processing"/>
    <property type="evidence" value="ECO:0007669"/>
    <property type="project" value="TreeGrafter"/>
</dbReference>
<organism evidence="4">
    <name type="scientific">uncultured Chloroflexota bacterium</name>
    <dbReference type="NCBI Taxonomy" id="166587"/>
    <lineage>
        <taxon>Bacteria</taxon>
        <taxon>Bacillati</taxon>
        <taxon>Chloroflexota</taxon>
        <taxon>environmental samples</taxon>
    </lineage>
</organism>
<evidence type="ECO:0000259" key="3">
    <source>
        <dbReference type="Pfam" id="PF01478"/>
    </source>
</evidence>
<sequence>MPDLRTVGPLVLDTALIAGLLFAVMTDLRSRRISNKLTFPAMLIGLAANTALGGWGGLQHSALGWAAGLGIMLIPFVLGAMGAGDVKLMAAIGAVKGPEFVLVAALYACVAGGLLAIYYVIKERRVTNTVRYLACGWLWALKGNGPKAGAIPYAPAIAAGVVLALLPYTLISL</sequence>
<feature type="transmembrane region" description="Helical" evidence="2">
    <location>
        <begin position="150"/>
        <end position="171"/>
    </location>
</feature>
<gene>
    <name evidence="4" type="ORF">AVDCRST_MAG77-2832</name>
</gene>
<dbReference type="GO" id="GO:0004190">
    <property type="term" value="F:aspartic-type endopeptidase activity"/>
    <property type="evidence" value="ECO:0007669"/>
    <property type="project" value="InterPro"/>
</dbReference>
<dbReference type="GO" id="GO:0005886">
    <property type="term" value="C:plasma membrane"/>
    <property type="evidence" value="ECO:0007669"/>
    <property type="project" value="TreeGrafter"/>
</dbReference>
<feature type="transmembrane region" description="Helical" evidence="2">
    <location>
        <begin position="100"/>
        <end position="121"/>
    </location>
</feature>
<reference evidence="4" key="1">
    <citation type="submission" date="2020-02" db="EMBL/GenBank/DDBJ databases">
        <authorList>
            <person name="Meier V. D."/>
        </authorList>
    </citation>
    <scope>NUCLEOTIDE SEQUENCE</scope>
    <source>
        <strain evidence="4">AVDCRST_MAG77</strain>
    </source>
</reference>
<keyword evidence="2" id="KW-0472">Membrane</keyword>
<comment type="similarity">
    <text evidence="1">Belongs to the peptidase A24 family.</text>
</comment>
<dbReference type="EMBL" id="CADCTC010000163">
    <property type="protein sequence ID" value="CAA9264251.1"/>
    <property type="molecule type" value="Genomic_DNA"/>
</dbReference>
<feature type="transmembrane region" description="Helical" evidence="2">
    <location>
        <begin position="6"/>
        <end position="25"/>
    </location>
</feature>
<dbReference type="InterPro" id="IPR050882">
    <property type="entry name" value="Prepilin_peptidase/N-MTase"/>
</dbReference>
<proteinExistence type="inferred from homology"/>